<dbReference type="AlphaFoldDB" id="A0A7W9FQB9"/>
<dbReference type="PANTHER" id="PTHR44379:SF8">
    <property type="entry name" value="XANTHINE DEHYDROGENASE IRON-SULFUR-BINDING SUBUNIT XDHC-RELATED"/>
    <property type="match status" value="1"/>
</dbReference>
<dbReference type="EC" id="1.2.7.4" evidence="7"/>
<sequence>MNETVRFTLNGADAVFDGPAGTTLLDLLREEHGLMAAKPGCGIGRCGACLVLVDGAPANACLVMAFQLDGAAVVSAEGLDRLPVAAAIRAALVDENAFQCGYCAPGFTVALAALFTADRDADEAAIRAALEGNLCRCTGYHSILRGALAAAARLREAPSP</sequence>
<keyword evidence="5" id="KW-0411">Iron-sulfur</keyword>
<dbReference type="GO" id="GO:0051537">
    <property type="term" value="F:2 iron, 2 sulfur cluster binding"/>
    <property type="evidence" value="ECO:0007669"/>
    <property type="project" value="UniProtKB-KW"/>
</dbReference>
<dbReference type="SUPFAM" id="SSF47741">
    <property type="entry name" value="CO dehydrogenase ISP C-domain like"/>
    <property type="match status" value="1"/>
</dbReference>
<keyword evidence="2" id="KW-0479">Metal-binding</keyword>
<dbReference type="SUPFAM" id="SSF54292">
    <property type="entry name" value="2Fe-2S ferredoxin-like"/>
    <property type="match status" value="1"/>
</dbReference>
<dbReference type="EMBL" id="JACHOO010000010">
    <property type="protein sequence ID" value="MBB5754811.1"/>
    <property type="molecule type" value="Genomic_DNA"/>
</dbReference>
<reference evidence="7 8" key="1">
    <citation type="submission" date="2020-08" db="EMBL/GenBank/DDBJ databases">
        <title>Genomic Encyclopedia of Type Strains, Phase IV (KMG-IV): sequencing the most valuable type-strain genomes for metagenomic binning, comparative biology and taxonomic classification.</title>
        <authorList>
            <person name="Goeker M."/>
        </authorList>
    </citation>
    <scope>NUCLEOTIDE SEQUENCE [LARGE SCALE GENOMIC DNA]</scope>
    <source>
        <strain evidence="7 8">DSM 16268</strain>
    </source>
</reference>
<dbReference type="Gene3D" id="1.10.150.120">
    <property type="entry name" value="[2Fe-2S]-binding domain"/>
    <property type="match status" value="1"/>
</dbReference>
<protein>
    <submittedName>
        <fullName evidence="7">Carbon-monoxide dehydrogenase small subunit</fullName>
        <ecNumber evidence="7">1.2.7.4</ecNumber>
    </submittedName>
</protein>
<evidence type="ECO:0000313" key="8">
    <source>
        <dbReference type="Proteomes" id="UP000523821"/>
    </source>
</evidence>
<dbReference type="InterPro" id="IPR036884">
    <property type="entry name" value="2Fe-2S-bd_dom_sf"/>
</dbReference>
<gene>
    <name evidence="7" type="ORF">GGQ63_003903</name>
</gene>
<dbReference type="InterPro" id="IPR006058">
    <property type="entry name" value="2Fe2S_fd_BS"/>
</dbReference>
<keyword evidence="4" id="KW-0408">Iron</keyword>
<dbReference type="Pfam" id="PF00111">
    <property type="entry name" value="Fer2"/>
    <property type="match status" value="1"/>
</dbReference>
<name>A0A7W9FQB9_9HYPH</name>
<dbReference type="PROSITE" id="PS51085">
    <property type="entry name" value="2FE2S_FER_2"/>
    <property type="match status" value="1"/>
</dbReference>
<evidence type="ECO:0000256" key="5">
    <source>
        <dbReference type="ARBA" id="ARBA00023014"/>
    </source>
</evidence>
<dbReference type="GO" id="GO:0046872">
    <property type="term" value="F:metal ion binding"/>
    <property type="evidence" value="ECO:0007669"/>
    <property type="project" value="UniProtKB-KW"/>
</dbReference>
<dbReference type="InterPro" id="IPR002888">
    <property type="entry name" value="2Fe-2S-bd"/>
</dbReference>
<organism evidence="7 8">
    <name type="scientific">Prosthecomicrobium pneumaticum</name>
    <dbReference type="NCBI Taxonomy" id="81895"/>
    <lineage>
        <taxon>Bacteria</taxon>
        <taxon>Pseudomonadati</taxon>
        <taxon>Pseudomonadota</taxon>
        <taxon>Alphaproteobacteria</taxon>
        <taxon>Hyphomicrobiales</taxon>
        <taxon>Kaistiaceae</taxon>
        <taxon>Prosthecomicrobium</taxon>
    </lineage>
</organism>
<dbReference type="InterPro" id="IPR012675">
    <property type="entry name" value="Beta-grasp_dom_sf"/>
</dbReference>
<evidence type="ECO:0000256" key="2">
    <source>
        <dbReference type="ARBA" id="ARBA00022723"/>
    </source>
</evidence>
<evidence type="ECO:0000256" key="3">
    <source>
        <dbReference type="ARBA" id="ARBA00023002"/>
    </source>
</evidence>
<evidence type="ECO:0000256" key="1">
    <source>
        <dbReference type="ARBA" id="ARBA00022714"/>
    </source>
</evidence>
<keyword evidence="8" id="KW-1185">Reference proteome</keyword>
<accession>A0A7W9FQB9</accession>
<dbReference type="PANTHER" id="PTHR44379">
    <property type="entry name" value="OXIDOREDUCTASE WITH IRON-SULFUR SUBUNIT"/>
    <property type="match status" value="1"/>
</dbReference>
<evidence type="ECO:0000256" key="4">
    <source>
        <dbReference type="ARBA" id="ARBA00023004"/>
    </source>
</evidence>
<dbReference type="GO" id="GO:0043885">
    <property type="term" value="F:anaerobic carbon-monoxide dehydrogenase activity"/>
    <property type="evidence" value="ECO:0007669"/>
    <property type="project" value="UniProtKB-EC"/>
</dbReference>
<dbReference type="Gene3D" id="3.10.20.30">
    <property type="match status" value="1"/>
</dbReference>
<evidence type="ECO:0000313" key="7">
    <source>
        <dbReference type="EMBL" id="MBB5754811.1"/>
    </source>
</evidence>
<dbReference type="Proteomes" id="UP000523821">
    <property type="component" value="Unassembled WGS sequence"/>
</dbReference>
<keyword evidence="1" id="KW-0001">2Fe-2S</keyword>
<evidence type="ECO:0000259" key="6">
    <source>
        <dbReference type="PROSITE" id="PS51085"/>
    </source>
</evidence>
<proteinExistence type="predicted"/>
<dbReference type="InterPro" id="IPR051452">
    <property type="entry name" value="Diverse_Oxidoreductases"/>
</dbReference>
<feature type="domain" description="2Fe-2S ferredoxin-type" evidence="6">
    <location>
        <begin position="3"/>
        <end position="79"/>
    </location>
</feature>
<comment type="caution">
    <text evidence="7">The sequence shown here is derived from an EMBL/GenBank/DDBJ whole genome shotgun (WGS) entry which is preliminary data.</text>
</comment>
<keyword evidence="3 7" id="KW-0560">Oxidoreductase</keyword>
<dbReference type="CDD" id="cd00207">
    <property type="entry name" value="fer2"/>
    <property type="match status" value="1"/>
</dbReference>
<dbReference type="Pfam" id="PF01799">
    <property type="entry name" value="Fer2_2"/>
    <property type="match status" value="1"/>
</dbReference>
<dbReference type="PROSITE" id="PS00197">
    <property type="entry name" value="2FE2S_FER_1"/>
    <property type="match status" value="1"/>
</dbReference>
<dbReference type="InterPro" id="IPR036010">
    <property type="entry name" value="2Fe-2S_ferredoxin-like_sf"/>
</dbReference>
<dbReference type="RefSeq" id="WP_183858242.1">
    <property type="nucleotide sequence ID" value="NZ_JACHOO010000010.1"/>
</dbReference>
<dbReference type="InterPro" id="IPR001041">
    <property type="entry name" value="2Fe-2S_ferredoxin-type"/>
</dbReference>